<accession>A0A1J5RY47</accession>
<protein>
    <recommendedName>
        <fullName evidence="2">Four helix bundle protein</fullName>
    </recommendedName>
</protein>
<dbReference type="Gene3D" id="1.20.1440.60">
    <property type="entry name" value="23S rRNA-intervening sequence"/>
    <property type="match status" value="1"/>
</dbReference>
<dbReference type="EMBL" id="MLJW01000139">
    <property type="protein sequence ID" value="OIQ97004.1"/>
    <property type="molecule type" value="Genomic_DNA"/>
</dbReference>
<gene>
    <name evidence="1" type="ORF">GALL_209470</name>
</gene>
<dbReference type="PANTHER" id="PTHR38471">
    <property type="entry name" value="FOUR HELIX BUNDLE PROTEIN"/>
    <property type="match status" value="1"/>
</dbReference>
<dbReference type="InterPro" id="IPR012657">
    <property type="entry name" value="23S_rRNA-intervening_sequence"/>
</dbReference>
<dbReference type="NCBIfam" id="NF008911">
    <property type="entry name" value="PRK12275.1-2"/>
    <property type="match status" value="1"/>
</dbReference>
<dbReference type="AlphaFoldDB" id="A0A1J5RY47"/>
<proteinExistence type="predicted"/>
<dbReference type="SUPFAM" id="SSF158446">
    <property type="entry name" value="IVS-encoded protein-like"/>
    <property type="match status" value="1"/>
</dbReference>
<comment type="caution">
    <text evidence="1">The sequence shown here is derived from an EMBL/GenBank/DDBJ whole genome shotgun (WGS) entry which is preliminary data.</text>
</comment>
<dbReference type="PANTHER" id="PTHR38471:SF2">
    <property type="entry name" value="FOUR HELIX BUNDLE PROTEIN"/>
    <property type="match status" value="1"/>
</dbReference>
<organism evidence="1">
    <name type="scientific">mine drainage metagenome</name>
    <dbReference type="NCBI Taxonomy" id="410659"/>
    <lineage>
        <taxon>unclassified sequences</taxon>
        <taxon>metagenomes</taxon>
        <taxon>ecological metagenomes</taxon>
    </lineage>
</organism>
<evidence type="ECO:0008006" key="2">
    <source>
        <dbReference type="Google" id="ProtNLM"/>
    </source>
</evidence>
<sequence length="119" mass="13194">MKYCDLVVWQKAMDMVTSIYMITAIFPNEERFGLTSQIRRAAVSVPSNIAEGHGRKATGAYLNHISIALGSVMELETQIQIALRLNFIDESTCTLLLSQSNEIGRMLGGLRKSISNQSE</sequence>
<dbReference type="CDD" id="cd16377">
    <property type="entry name" value="23S_rRNA_IVP_like"/>
    <property type="match status" value="1"/>
</dbReference>
<dbReference type="InterPro" id="IPR036583">
    <property type="entry name" value="23S_rRNA_IVS_sf"/>
</dbReference>
<evidence type="ECO:0000313" key="1">
    <source>
        <dbReference type="EMBL" id="OIQ97004.1"/>
    </source>
</evidence>
<name>A0A1J5RY47_9ZZZZ</name>
<dbReference type="NCBIfam" id="TIGR02436">
    <property type="entry name" value="four helix bundle protein"/>
    <property type="match status" value="1"/>
</dbReference>
<reference evidence="1" key="1">
    <citation type="submission" date="2016-10" db="EMBL/GenBank/DDBJ databases">
        <title>Sequence of Gallionella enrichment culture.</title>
        <authorList>
            <person name="Poehlein A."/>
            <person name="Muehling M."/>
            <person name="Daniel R."/>
        </authorList>
    </citation>
    <scope>NUCLEOTIDE SEQUENCE</scope>
</reference>
<dbReference type="Pfam" id="PF05635">
    <property type="entry name" value="23S_rRNA_IVP"/>
    <property type="match status" value="1"/>
</dbReference>